<dbReference type="AlphaFoldDB" id="A0A840TIL5"/>
<dbReference type="SMART" id="SM00364">
    <property type="entry name" value="LRR_BAC"/>
    <property type="match status" value="7"/>
</dbReference>
<dbReference type="InterPro" id="IPR050216">
    <property type="entry name" value="LRR_domain-containing"/>
</dbReference>
<name>A0A840TIL5_9BACT</name>
<accession>A0A840TIL5</accession>
<dbReference type="RefSeq" id="WP_184173991.1">
    <property type="nucleotide sequence ID" value="NZ_JACHGF010000003.1"/>
</dbReference>
<dbReference type="EMBL" id="JACHGF010000003">
    <property type="protein sequence ID" value="MBB5284016.1"/>
    <property type="molecule type" value="Genomic_DNA"/>
</dbReference>
<evidence type="ECO:0000313" key="5">
    <source>
        <dbReference type="EMBL" id="MBB5284016.1"/>
    </source>
</evidence>
<dbReference type="PANTHER" id="PTHR48051">
    <property type="match status" value="1"/>
</dbReference>
<keyword evidence="6" id="KW-1185">Reference proteome</keyword>
<dbReference type="PANTHER" id="PTHR48051:SF1">
    <property type="entry name" value="RAS SUPPRESSOR PROTEIN 1"/>
    <property type="match status" value="1"/>
</dbReference>
<dbReference type="Pfam" id="PF00560">
    <property type="entry name" value="LRR_1"/>
    <property type="match status" value="1"/>
</dbReference>
<gene>
    <name evidence="5" type="ORF">HNQ92_002159</name>
</gene>
<dbReference type="InterPro" id="IPR032675">
    <property type="entry name" value="LRR_dom_sf"/>
</dbReference>
<dbReference type="InterPro" id="IPR055414">
    <property type="entry name" value="LRR_R13L4/SHOC2-like"/>
</dbReference>
<dbReference type="SUPFAM" id="SSF52058">
    <property type="entry name" value="L domain-like"/>
    <property type="match status" value="1"/>
</dbReference>
<dbReference type="InterPro" id="IPR001611">
    <property type="entry name" value="Leu-rich_rpt"/>
</dbReference>
<feature type="signal peptide" evidence="3">
    <location>
        <begin position="1"/>
        <end position="25"/>
    </location>
</feature>
<keyword evidence="1" id="KW-0433">Leucine-rich repeat</keyword>
<keyword evidence="2" id="KW-0677">Repeat</keyword>
<evidence type="ECO:0000313" key="6">
    <source>
        <dbReference type="Proteomes" id="UP000557307"/>
    </source>
</evidence>
<dbReference type="PROSITE" id="PS51450">
    <property type="entry name" value="LRR"/>
    <property type="match status" value="3"/>
</dbReference>
<feature type="chain" id="PRO_5032333539" evidence="3">
    <location>
        <begin position="26"/>
        <end position="478"/>
    </location>
</feature>
<dbReference type="Pfam" id="PF12799">
    <property type="entry name" value="LRR_4"/>
    <property type="match status" value="1"/>
</dbReference>
<dbReference type="Proteomes" id="UP000557307">
    <property type="component" value="Unassembled WGS sequence"/>
</dbReference>
<evidence type="ECO:0000256" key="2">
    <source>
        <dbReference type="ARBA" id="ARBA00022737"/>
    </source>
</evidence>
<proteinExistence type="predicted"/>
<keyword evidence="3" id="KW-0732">Signal</keyword>
<reference evidence="5 6" key="1">
    <citation type="submission" date="2020-08" db="EMBL/GenBank/DDBJ databases">
        <title>Genomic Encyclopedia of Type Strains, Phase IV (KMG-IV): sequencing the most valuable type-strain genomes for metagenomic binning, comparative biology and taxonomic classification.</title>
        <authorList>
            <person name="Goeker M."/>
        </authorList>
    </citation>
    <scope>NUCLEOTIDE SEQUENCE [LARGE SCALE GENOMIC DNA]</scope>
    <source>
        <strain evidence="5 6">DSM 105074</strain>
    </source>
</reference>
<dbReference type="InterPro" id="IPR003591">
    <property type="entry name" value="Leu-rich_rpt_typical-subtyp"/>
</dbReference>
<sequence>MTASTPFFRLLLAAYMVLASTLVEAQPVVLPLERSLALTVSKEGNERQYVPIAAHVAVYDSLKQGSRVPDLPTALRDSLRRRLIGASKEALSEMQGEFVVSAQLFFDEQGQLSHFFYSLKPFFLQRFDDLFREKLPALLDRESLRVPPGGRARLSMTYYVRNYLRARSGGDTTRMTPEKALAIRDSAAVKILVFSGLGLEKVPEVVYRFPNLEELHLQYNELSEVALDLRRLPRLQKLDLTGNQLTEEGLTLTRNKSLRILNIQRNAFTNVPVAAQHSRRLVSLWIGHNVPHSLGKNSFRGLRKLEDLNLYNAGLLEIPTSIRKLRRLKTLDLYYNELTQLPPALARLRHMEQLAISHNRLETLPEALGKLQKLEKLYAHHNALSTLPTALTKLGKIQMLDIGYNRFEVLPEVVAQLHSLHELDISYNRFSEIPSALPGLKTLKVLHLRGNPFIREKPVALYAPLISQMQAQATEVYY</sequence>
<evidence type="ECO:0000259" key="4">
    <source>
        <dbReference type="Pfam" id="PF23598"/>
    </source>
</evidence>
<dbReference type="SMART" id="SM00369">
    <property type="entry name" value="LRR_TYP"/>
    <property type="match status" value="9"/>
</dbReference>
<dbReference type="Pfam" id="PF23598">
    <property type="entry name" value="LRR_14"/>
    <property type="match status" value="1"/>
</dbReference>
<dbReference type="InterPro" id="IPR025875">
    <property type="entry name" value="Leu-rich_rpt_4"/>
</dbReference>
<organism evidence="5 6">
    <name type="scientific">Rhabdobacter roseus</name>
    <dbReference type="NCBI Taxonomy" id="1655419"/>
    <lineage>
        <taxon>Bacteria</taxon>
        <taxon>Pseudomonadati</taxon>
        <taxon>Bacteroidota</taxon>
        <taxon>Cytophagia</taxon>
        <taxon>Cytophagales</taxon>
        <taxon>Cytophagaceae</taxon>
        <taxon>Rhabdobacter</taxon>
    </lineage>
</organism>
<comment type="caution">
    <text evidence="5">The sequence shown here is derived from an EMBL/GenBank/DDBJ whole genome shotgun (WGS) entry which is preliminary data.</text>
</comment>
<dbReference type="GO" id="GO:0005737">
    <property type="term" value="C:cytoplasm"/>
    <property type="evidence" value="ECO:0007669"/>
    <property type="project" value="TreeGrafter"/>
</dbReference>
<protein>
    <submittedName>
        <fullName evidence="5">Leucine-rich repeat (LRR) protein</fullName>
    </submittedName>
</protein>
<feature type="domain" description="Disease resistance R13L4/SHOC-2-like LRR" evidence="4">
    <location>
        <begin position="297"/>
        <end position="400"/>
    </location>
</feature>
<evidence type="ECO:0000256" key="1">
    <source>
        <dbReference type="ARBA" id="ARBA00022614"/>
    </source>
</evidence>
<evidence type="ECO:0000256" key="3">
    <source>
        <dbReference type="SAM" id="SignalP"/>
    </source>
</evidence>
<dbReference type="Gene3D" id="3.80.10.10">
    <property type="entry name" value="Ribonuclease Inhibitor"/>
    <property type="match status" value="1"/>
</dbReference>